<keyword evidence="1" id="KW-0732">Signal</keyword>
<proteinExistence type="predicted"/>
<dbReference type="EMBL" id="CP155447">
    <property type="protein sequence ID" value="XBH01302.1"/>
    <property type="molecule type" value="Genomic_DNA"/>
</dbReference>
<evidence type="ECO:0000256" key="1">
    <source>
        <dbReference type="SAM" id="SignalP"/>
    </source>
</evidence>
<feature type="signal peptide" evidence="1">
    <location>
        <begin position="1"/>
        <end position="21"/>
    </location>
</feature>
<sequence length="876" mass="97699">MLRYIVAVLTSLVIGVTVASADEKDRPIPQNPEQQQKRYRDILAWNRKSLGDAYEKVGKKDPRWDEQARKALEAAARYFSQVVDPSTQPEEVYSWAKRAVDAGCDDPLILYLYGRVAVGANFPGQEEYERRQAAAALALKSSNYSAYRRYVALDHYSYTQAYRAGDDAKARKEAFQLLDETLDLMIESRAKDDRTPETVSDCLDTARQVIWGYRALGEDYQAAFDRVDAKLAKAEGLKGFRQLLKGSCLISYAWEARGSGFVNTVTEDGARKFHERLADARKALEGAWDLDPSITKAATLMLTVELGSGGDRDVMEKWFERAMQGDSDNLAACEAKMDWLDPKWHGTPEDLLAFGQACRDTKNWRSGIPLLLANAHFRLSLHLAPADRQVYFHSSKTWRDIKEVYEEFLAHKTPNQRQRSEFALYCFLCGHYPESKKQFDLLGDSLVATSSYSLDAMKKIRALATEQMAPKPADTGLPPAPKGFTPLSLEWDDPSGETGVLTSLNECLSISDKLDVILFHKDIFLLKKGKTAVRVYHDDGRYVRLEPPCYDGRYVWVPVRSEDDPPFLVVIDPATDQTWTVAIGDGLPFKPQDEMPEDGAQFIQVAAIEPGRVCVSGSHLSSWVANVSFEPQKGKSVDILLQADEKSDNKDPDHWKRTSIRFRPTYMATLTEPQRDGGEGPRRLILVDRNGSSAINNHPLVVDPDAKSVTVLQRAIHVSPSSSILPGAFSVHEGRFYWVEGFGRANQGQTLMRLSLGELDGKPVIRRLGPVEKVVVHDGRIDLVGEQWAEADLKGGDARPLTIKLPWLSMRDFSTQLKAERLGAGDPTKPLIRFTGLCYSRQLGLLALCGTKTSTGIVYQVDLAEAKQGQAGSAPQ</sequence>
<name>A0AAU7C810_9BACT</name>
<reference evidence="2" key="1">
    <citation type="submission" date="2024-05" db="EMBL/GenBank/DDBJ databases">
        <title>Planctomycetes of the genus Singulisphaera possess chitinolytic capabilities.</title>
        <authorList>
            <person name="Ivanova A."/>
        </authorList>
    </citation>
    <scope>NUCLEOTIDE SEQUENCE</scope>
    <source>
        <strain evidence="2">Ch08T</strain>
    </source>
</reference>
<protein>
    <submittedName>
        <fullName evidence="2">Uncharacterized protein</fullName>
    </submittedName>
</protein>
<accession>A0AAU7C810</accession>
<dbReference type="AlphaFoldDB" id="A0AAU7C810"/>
<feature type="chain" id="PRO_5043526214" evidence="1">
    <location>
        <begin position="22"/>
        <end position="876"/>
    </location>
</feature>
<organism evidence="2">
    <name type="scientific">Singulisphaera sp. Ch08</name>
    <dbReference type="NCBI Taxonomy" id="3120278"/>
    <lineage>
        <taxon>Bacteria</taxon>
        <taxon>Pseudomonadati</taxon>
        <taxon>Planctomycetota</taxon>
        <taxon>Planctomycetia</taxon>
        <taxon>Isosphaerales</taxon>
        <taxon>Isosphaeraceae</taxon>
        <taxon>Singulisphaera</taxon>
    </lineage>
</organism>
<dbReference type="RefSeq" id="WP_406693998.1">
    <property type="nucleotide sequence ID" value="NZ_CP155447.1"/>
</dbReference>
<evidence type="ECO:0000313" key="2">
    <source>
        <dbReference type="EMBL" id="XBH01302.1"/>
    </source>
</evidence>
<gene>
    <name evidence="2" type="ORF">V5E97_23435</name>
</gene>